<dbReference type="EMBL" id="JAAMOZ010000001">
    <property type="protein sequence ID" value="NIH55648.1"/>
    <property type="molecule type" value="Genomic_DNA"/>
</dbReference>
<dbReference type="RefSeq" id="WP_167164167.1">
    <property type="nucleotide sequence ID" value="NZ_BAAAOO010000012.1"/>
</dbReference>
<comment type="caution">
    <text evidence="7">The sequence shown here is derived from an EMBL/GenBank/DDBJ whole genome shotgun (WGS) entry which is preliminary data.</text>
</comment>
<dbReference type="Proteomes" id="UP000749311">
    <property type="component" value="Unassembled WGS sequence"/>
</dbReference>
<dbReference type="InterPro" id="IPR050157">
    <property type="entry name" value="PSI_iron-sulfur_center"/>
</dbReference>
<feature type="domain" description="4Fe-4S ferredoxin-type" evidence="6">
    <location>
        <begin position="290"/>
        <end position="320"/>
    </location>
</feature>
<evidence type="ECO:0000259" key="6">
    <source>
        <dbReference type="PROSITE" id="PS51379"/>
    </source>
</evidence>
<evidence type="ECO:0000256" key="2">
    <source>
        <dbReference type="ARBA" id="ARBA00022485"/>
    </source>
</evidence>
<keyword evidence="5" id="KW-0411">Iron-sulfur</keyword>
<dbReference type="Pfam" id="PF14697">
    <property type="entry name" value="Fer4_21"/>
    <property type="match status" value="1"/>
</dbReference>
<accession>A0ABX0SB82</accession>
<evidence type="ECO:0000256" key="1">
    <source>
        <dbReference type="ARBA" id="ARBA00001966"/>
    </source>
</evidence>
<evidence type="ECO:0000313" key="8">
    <source>
        <dbReference type="Proteomes" id="UP000749311"/>
    </source>
</evidence>
<dbReference type="PROSITE" id="PS51379">
    <property type="entry name" value="4FE4S_FER_2"/>
    <property type="match status" value="2"/>
</dbReference>
<dbReference type="SUPFAM" id="SSF54862">
    <property type="entry name" value="4Fe-4S ferredoxins"/>
    <property type="match status" value="1"/>
</dbReference>
<keyword evidence="3" id="KW-0479">Metal-binding</keyword>
<proteinExistence type="predicted"/>
<dbReference type="PANTHER" id="PTHR24960:SF79">
    <property type="entry name" value="PHOTOSYSTEM I IRON-SULFUR CENTER"/>
    <property type="match status" value="1"/>
</dbReference>
<dbReference type="PROSITE" id="PS00198">
    <property type="entry name" value="4FE4S_FER_1"/>
    <property type="match status" value="1"/>
</dbReference>
<keyword evidence="7" id="KW-0670">Pyruvate</keyword>
<evidence type="ECO:0000313" key="7">
    <source>
        <dbReference type="EMBL" id="NIH55648.1"/>
    </source>
</evidence>
<evidence type="ECO:0000256" key="5">
    <source>
        <dbReference type="ARBA" id="ARBA00023014"/>
    </source>
</evidence>
<dbReference type="Gene3D" id="3.30.70.20">
    <property type="match status" value="1"/>
</dbReference>
<name>A0ABX0SB82_9ACTN</name>
<organism evidence="7 8">
    <name type="scientific">Brooklawnia cerclae</name>
    <dbReference type="NCBI Taxonomy" id="349934"/>
    <lineage>
        <taxon>Bacteria</taxon>
        <taxon>Bacillati</taxon>
        <taxon>Actinomycetota</taxon>
        <taxon>Actinomycetes</taxon>
        <taxon>Propionibacteriales</taxon>
        <taxon>Propionibacteriaceae</taxon>
        <taxon>Brooklawnia</taxon>
    </lineage>
</organism>
<dbReference type="PANTHER" id="PTHR24960">
    <property type="entry name" value="PHOTOSYSTEM I IRON-SULFUR CENTER-RELATED"/>
    <property type="match status" value="1"/>
</dbReference>
<gene>
    <name evidence="7" type="ORF">FB473_000293</name>
</gene>
<evidence type="ECO:0000256" key="4">
    <source>
        <dbReference type="ARBA" id="ARBA00023004"/>
    </source>
</evidence>
<dbReference type="InterPro" id="IPR017896">
    <property type="entry name" value="4Fe4S_Fe-S-bd"/>
</dbReference>
<dbReference type="InterPro" id="IPR017900">
    <property type="entry name" value="4Fe4S_Fe_S_CS"/>
</dbReference>
<reference evidence="7 8" key="1">
    <citation type="submission" date="2020-02" db="EMBL/GenBank/DDBJ databases">
        <title>Sequencing the genomes of 1000 actinobacteria strains.</title>
        <authorList>
            <person name="Klenk H.-P."/>
        </authorList>
    </citation>
    <scope>NUCLEOTIDE SEQUENCE [LARGE SCALE GENOMIC DNA]</scope>
    <source>
        <strain evidence="7 8">DSM 19609</strain>
    </source>
</reference>
<protein>
    <submittedName>
        <fullName evidence="7">Pyruvate/2-oxoacid:ferredoxin oxidoreductase delta subunit</fullName>
    </submittedName>
</protein>
<feature type="domain" description="4Fe-4S ferredoxin-type" evidence="6">
    <location>
        <begin position="260"/>
        <end position="289"/>
    </location>
</feature>
<keyword evidence="2" id="KW-0004">4Fe-4S</keyword>
<sequence length="343" mass="38410">MDNPEIIESPMGRMNVDRNGNVLFLDEERLNRKEQPDKPVRRNRPRGLGVKDLLVSCVGAKPVNYGLFTAAFRLLVRCMKRFLRRPGIGRNLFRRVMMVGPVDEPSGYTKGVWLPLDVDLSDHSGSERVPWDLLEQAIRSSTYIGGLNRCICRETFGCSDFPHDMACMFFGRSGEVVVKNGIAERLTPEQALERVARAKGLGLNAEAVHVELEQYVWGLKNQDMEQFLEVCFCCPCCCVAMKFCREGTRDIKDRWTPSGWTATIDQDACIACGSCAPACPQECIGFDEDGVASIDQEHCMGCGYCVAACPASDCIRIRQTMPMRDSIHDYFLAEDGFDLKAGY</sequence>
<keyword evidence="4" id="KW-0408">Iron</keyword>
<evidence type="ECO:0000256" key="3">
    <source>
        <dbReference type="ARBA" id="ARBA00022723"/>
    </source>
</evidence>
<keyword evidence="8" id="KW-1185">Reference proteome</keyword>
<comment type="cofactor">
    <cofactor evidence="1">
        <name>[4Fe-4S] cluster</name>
        <dbReference type="ChEBI" id="CHEBI:49883"/>
    </cofactor>
</comment>